<reference evidence="4 5" key="1">
    <citation type="submission" date="2024-02" db="EMBL/GenBank/DDBJ databases">
        <title>Chromosome-scale genome assembly of the rough periwinkle Littorina saxatilis.</title>
        <authorList>
            <person name="De Jode A."/>
            <person name="Faria R."/>
            <person name="Formenti G."/>
            <person name="Sims Y."/>
            <person name="Smith T.P."/>
            <person name="Tracey A."/>
            <person name="Wood J.M.D."/>
            <person name="Zagrodzka Z.B."/>
            <person name="Johannesson K."/>
            <person name="Butlin R.K."/>
            <person name="Leder E.H."/>
        </authorList>
    </citation>
    <scope>NUCLEOTIDE SEQUENCE [LARGE SCALE GENOMIC DNA]</scope>
    <source>
        <strain evidence="4">Snail1</strain>
        <tissue evidence="4">Muscle</tissue>
    </source>
</reference>
<keyword evidence="2" id="KW-0812">Transmembrane</keyword>
<feature type="chain" id="PRO_5042867217" evidence="3">
    <location>
        <begin position="23"/>
        <end position="194"/>
    </location>
</feature>
<dbReference type="EMBL" id="JBAMIC010000010">
    <property type="protein sequence ID" value="KAK7101420.1"/>
    <property type="molecule type" value="Genomic_DNA"/>
</dbReference>
<evidence type="ECO:0000313" key="5">
    <source>
        <dbReference type="Proteomes" id="UP001374579"/>
    </source>
</evidence>
<evidence type="ECO:0000313" key="4">
    <source>
        <dbReference type="EMBL" id="KAK7101420.1"/>
    </source>
</evidence>
<protein>
    <submittedName>
        <fullName evidence="4">Uncharacterized protein</fullName>
    </submittedName>
</protein>
<proteinExistence type="predicted"/>
<evidence type="ECO:0000256" key="1">
    <source>
        <dbReference type="SAM" id="MobiDB-lite"/>
    </source>
</evidence>
<sequence>MEDIVLFLTSFVFVLLLCGVQCTELCYTDPKSNAGVYCSNNCCGSYPQIYCCDKDEFITQSAVFGGVAVVFIVVLVACIVVRKVKEKPEVDPLAAMKKPEVDPLAAMKKPRSNSVGPIVSVVPENDDPSAAKAPSSEDQHQPSPQAPISTITVVSPPSYDQAVQLPSEAMSDDRVYPSPATPGSPKPTPSSTPR</sequence>
<name>A0AAN9GC37_9CAEN</name>
<keyword evidence="2" id="KW-1133">Transmembrane helix</keyword>
<evidence type="ECO:0000256" key="3">
    <source>
        <dbReference type="SAM" id="SignalP"/>
    </source>
</evidence>
<accession>A0AAN9GC37</accession>
<feature type="compositionally biased region" description="Pro residues" evidence="1">
    <location>
        <begin position="179"/>
        <end position="194"/>
    </location>
</feature>
<comment type="caution">
    <text evidence="4">The sequence shown here is derived from an EMBL/GenBank/DDBJ whole genome shotgun (WGS) entry which is preliminary data.</text>
</comment>
<organism evidence="4 5">
    <name type="scientific">Littorina saxatilis</name>
    <dbReference type="NCBI Taxonomy" id="31220"/>
    <lineage>
        <taxon>Eukaryota</taxon>
        <taxon>Metazoa</taxon>
        <taxon>Spiralia</taxon>
        <taxon>Lophotrochozoa</taxon>
        <taxon>Mollusca</taxon>
        <taxon>Gastropoda</taxon>
        <taxon>Caenogastropoda</taxon>
        <taxon>Littorinimorpha</taxon>
        <taxon>Littorinoidea</taxon>
        <taxon>Littorinidae</taxon>
        <taxon>Littorina</taxon>
    </lineage>
</organism>
<feature type="signal peptide" evidence="3">
    <location>
        <begin position="1"/>
        <end position="22"/>
    </location>
</feature>
<evidence type="ECO:0000256" key="2">
    <source>
        <dbReference type="SAM" id="Phobius"/>
    </source>
</evidence>
<feature type="region of interest" description="Disordered" evidence="1">
    <location>
        <begin position="104"/>
        <end position="194"/>
    </location>
</feature>
<keyword evidence="3" id="KW-0732">Signal</keyword>
<dbReference type="AlphaFoldDB" id="A0AAN9GC37"/>
<feature type="transmembrane region" description="Helical" evidence="2">
    <location>
        <begin position="62"/>
        <end position="81"/>
    </location>
</feature>
<keyword evidence="2" id="KW-0472">Membrane</keyword>
<dbReference type="Proteomes" id="UP001374579">
    <property type="component" value="Unassembled WGS sequence"/>
</dbReference>
<feature type="compositionally biased region" description="Polar residues" evidence="1">
    <location>
        <begin position="141"/>
        <end position="155"/>
    </location>
</feature>
<gene>
    <name evidence="4" type="ORF">V1264_019805</name>
</gene>
<keyword evidence="5" id="KW-1185">Reference proteome</keyword>